<evidence type="ECO:0000259" key="1">
    <source>
        <dbReference type="Pfam" id="PF12680"/>
    </source>
</evidence>
<dbReference type="Gene3D" id="3.10.450.50">
    <property type="match status" value="1"/>
</dbReference>
<organism evidence="2 3">
    <name type="scientific">Actinomadura meridiana</name>
    <dbReference type="NCBI Taxonomy" id="559626"/>
    <lineage>
        <taxon>Bacteria</taxon>
        <taxon>Bacillati</taxon>
        <taxon>Actinomycetota</taxon>
        <taxon>Actinomycetes</taxon>
        <taxon>Streptosporangiales</taxon>
        <taxon>Thermomonosporaceae</taxon>
        <taxon>Actinomadura</taxon>
    </lineage>
</organism>
<dbReference type="SUPFAM" id="SSF54427">
    <property type="entry name" value="NTF2-like"/>
    <property type="match status" value="1"/>
</dbReference>
<gene>
    <name evidence="2" type="ORF">GCM10022254_56150</name>
</gene>
<dbReference type="InterPro" id="IPR032710">
    <property type="entry name" value="NTF2-like_dom_sf"/>
</dbReference>
<proteinExistence type="predicted"/>
<dbReference type="RefSeq" id="WP_344902409.1">
    <property type="nucleotide sequence ID" value="NZ_BAABAS010000020.1"/>
</dbReference>
<name>A0ABP8CFX1_9ACTN</name>
<evidence type="ECO:0000313" key="3">
    <source>
        <dbReference type="Proteomes" id="UP001501710"/>
    </source>
</evidence>
<protein>
    <recommendedName>
        <fullName evidence="1">SnoaL-like domain-containing protein</fullName>
    </recommendedName>
</protein>
<dbReference type="Proteomes" id="UP001501710">
    <property type="component" value="Unassembled WGS sequence"/>
</dbReference>
<feature type="domain" description="SnoaL-like" evidence="1">
    <location>
        <begin position="3"/>
        <end position="98"/>
    </location>
</feature>
<sequence>MPWNDDDPSALASLFTRDGVYQDLAFQQTWRGHRQIALWHSITHQGITGVRIKVTNAFRGGDHVAVQWTFSGTMRGAPASFTVPATTIMRLRHGRIVSDVDYYNRADLLKQSGLPADWTPPTS</sequence>
<evidence type="ECO:0000313" key="2">
    <source>
        <dbReference type="EMBL" id="GAA4238787.1"/>
    </source>
</evidence>
<reference evidence="3" key="1">
    <citation type="journal article" date="2019" name="Int. J. Syst. Evol. Microbiol.">
        <title>The Global Catalogue of Microorganisms (GCM) 10K type strain sequencing project: providing services to taxonomists for standard genome sequencing and annotation.</title>
        <authorList>
            <consortium name="The Broad Institute Genomics Platform"/>
            <consortium name="The Broad Institute Genome Sequencing Center for Infectious Disease"/>
            <person name="Wu L."/>
            <person name="Ma J."/>
        </authorList>
    </citation>
    <scope>NUCLEOTIDE SEQUENCE [LARGE SCALE GENOMIC DNA]</scope>
    <source>
        <strain evidence="3">JCM 17440</strain>
    </source>
</reference>
<accession>A0ABP8CFX1</accession>
<dbReference type="InterPro" id="IPR037401">
    <property type="entry name" value="SnoaL-like"/>
</dbReference>
<comment type="caution">
    <text evidence="2">The sequence shown here is derived from an EMBL/GenBank/DDBJ whole genome shotgun (WGS) entry which is preliminary data.</text>
</comment>
<keyword evidence="3" id="KW-1185">Reference proteome</keyword>
<dbReference type="EMBL" id="BAABAS010000020">
    <property type="protein sequence ID" value="GAA4238787.1"/>
    <property type="molecule type" value="Genomic_DNA"/>
</dbReference>
<dbReference type="Pfam" id="PF12680">
    <property type="entry name" value="SnoaL_2"/>
    <property type="match status" value="1"/>
</dbReference>